<gene>
    <name evidence="6" type="ORF">A2639_01315</name>
</gene>
<dbReference type="InterPro" id="IPR016071">
    <property type="entry name" value="Staphylococal_nuclease_OB-fold"/>
</dbReference>
<keyword evidence="4" id="KW-1133">Transmembrane helix</keyword>
<dbReference type="PROSITE" id="PS50830">
    <property type="entry name" value="TNASE_3"/>
    <property type="match status" value="1"/>
</dbReference>
<evidence type="ECO:0000256" key="1">
    <source>
        <dbReference type="ARBA" id="ARBA00022722"/>
    </source>
</evidence>
<keyword evidence="2" id="KW-0255">Endonuclease</keyword>
<evidence type="ECO:0000259" key="5">
    <source>
        <dbReference type="PROSITE" id="PS50830"/>
    </source>
</evidence>
<dbReference type="PANTHER" id="PTHR12302:SF3">
    <property type="entry name" value="SERINE_THREONINE-PROTEIN KINASE 31"/>
    <property type="match status" value="1"/>
</dbReference>
<sequence length="185" mass="20896">MQQKNLIFTGLIFGALIIGIFLYLAIINKPQVVGSNNSILDVENSFNEKSLKCKAQDNTIVTKVIDGDTVVVLGGEHIRLLNIDADEKNYPCYEAAKGRLEQLVLNKDVVLKKDITDLDKYGRCLRTIFLDNKNIGLELVKEGFAIARFYEPDISYKIEIQNAEKYAIENKVGCKWNINKLKVVN</sequence>
<evidence type="ECO:0000313" key="7">
    <source>
        <dbReference type="Proteomes" id="UP000178991"/>
    </source>
</evidence>
<dbReference type="GO" id="GO:0004519">
    <property type="term" value="F:endonuclease activity"/>
    <property type="evidence" value="ECO:0007669"/>
    <property type="project" value="UniProtKB-KW"/>
</dbReference>
<dbReference type="PANTHER" id="PTHR12302">
    <property type="entry name" value="EBNA2 BINDING PROTEIN P100"/>
    <property type="match status" value="1"/>
</dbReference>
<dbReference type="Pfam" id="PF00565">
    <property type="entry name" value="SNase"/>
    <property type="match status" value="1"/>
</dbReference>
<dbReference type="SUPFAM" id="SSF50199">
    <property type="entry name" value="Staphylococcal nuclease"/>
    <property type="match status" value="1"/>
</dbReference>
<dbReference type="InterPro" id="IPR035437">
    <property type="entry name" value="SNase_OB-fold_sf"/>
</dbReference>
<organism evidence="6 7">
    <name type="scientific">Candidatus Staskawiczbacteria bacterium RIFCSPHIGHO2_01_FULL_34_27</name>
    <dbReference type="NCBI Taxonomy" id="1802199"/>
    <lineage>
        <taxon>Bacteria</taxon>
        <taxon>Candidatus Staskawicziibacteriota</taxon>
    </lineage>
</organism>
<keyword evidence="1" id="KW-0540">Nuclease</keyword>
<dbReference type="GO" id="GO:0016787">
    <property type="term" value="F:hydrolase activity"/>
    <property type="evidence" value="ECO:0007669"/>
    <property type="project" value="UniProtKB-KW"/>
</dbReference>
<proteinExistence type="predicted"/>
<dbReference type="EMBL" id="MHOL01000022">
    <property type="protein sequence ID" value="OGZ62452.1"/>
    <property type="molecule type" value="Genomic_DNA"/>
</dbReference>
<evidence type="ECO:0000256" key="3">
    <source>
        <dbReference type="ARBA" id="ARBA00022801"/>
    </source>
</evidence>
<dbReference type="AlphaFoldDB" id="A0A1G2HIX1"/>
<evidence type="ECO:0000256" key="2">
    <source>
        <dbReference type="ARBA" id="ARBA00022759"/>
    </source>
</evidence>
<reference evidence="6 7" key="1">
    <citation type="journal article" date="2016" name="Nat. Commun.">
        <title>Thousands of microbial genomes shed light on interconnected biogeochemical processes in an aquifer system.</title>
        <authorList>
            <person name="Anantharaman K."/>
            <person name="Brown C.T."/>
            <person name="Hug L.A."/>
            <person name="Sharon I."/>
            <person name="Castelle C.J."/>
            <person name="Probst A.J."/>
            <person name="Thomas B.C."/>
            <person name="Singh A."/>
            <person name="Wilkins M.J."/>
            <person name="Karaoz U."/>
            <person name="Brodie E.L."/>
            <person name="Williams K.H."/>
            <person name="Hubbard S.S."/>
            <person name="Banfield J.F."/>
        </authorList>
    </citation>
    <scope>NUCLEOTIDE SEQUENCE [LARGE SCALE GENOMIC DNA]</scope>
</reference>
<accession>A0A1G2HIX1</accession>
<name>A0A1G2HIX1_9BACT</name>
<keyword evidence="3" id="KW-0378">Hydrolase</keyword>
<feature type="transmembrane region" description="Helical" evidence="4">
    <location>
        <begin position="6"/>
        <end position="26"/>
    </location>
</feature>
<comment type="caution">
    <text evidence="6">The sequence shown here is derived from an EMBL/GenBank/DDBJ whole genome shotgun (WGS) entry which is preliminary data.</text>
</comment>
<protein>
    <recommendedName>
        <fullName evidence="5">TNase-like domain-containing protein</fullName>
    </recommendedName>
</protein>
<dbReference type="Proteomes" id="UP000178991">
    <property type="component" value="Unassembled WGS sequence"/>
</dbReference>
<dbReference type="SMART" id="SM00318">
    <property type="entry name" value="SNc"/>
    <property type="match status" value="1"/>
</dbReference>
<evidence type="ECO:0000313" key="6">
    <source>
        <dbReference type="EMBL" id="OGZ62452.1"/>
    </source>
</evidence>
<keyword evidence="4" id="KW-0812">Transmembrane</keyword>
<evidence type="ECO:0000256" key="4">
    <source>
        <dbReference type="SAM" id="Phobius"/>
    </source>
</evidence>
<feature type="domain" description="TNase-like" evidence="5">
    <location>
        <begin position="55"/>
        <end position="173"/>
    </location>
</feature>
<keyword evidence="4" id="KW-0472">Membrane</keyword>
<dbReference type="Gene3D" id="2.40.50.90">
    <property type="match status" value="1"/>
</dbReference>